<dbReference type="RefSeq" id="WP_159546904.1">
    <property type="nucleotide sequence ID" value="NZ_CP047156.1"/>
</dbReference>
<proteinExistence type="predicted"/>
<sequence>MSSQPPARTTRLRYAQTAMVMLVILVVCAIPFAYGVGWWGLLVFIPIALAFYLLRRVGADITADEVVIRGPFYTRRVPRTEIAGLAVEGDRHVALLRTDGSTIALPTARPRDLSRLREILFADSEQSPA</sequence>
<keyword evidence="1" id="KW-0812">Transmembrane</keyword>
<reference evidence="3 4" key="1">
    <citation type="journal article" date="2018" name="Int. J. Syst. Evol. Microbiol.">
        <title>Epidermidibacterium keratini gen. nov., sp. nov., a member of the family Sporichthyaceae, isolated from keratin epidermis.</title>
        <authorList>
            <person name="Lee D.G."/>
            <person name="Trujillo M.E."/>
            <person name="Kang S."/>
            <person name="Nam J.J."/>
            <person name="Kim Y.J."/>
        </authorList>
    </citation>
    <scope>NUCLEOTIDE SEQUENCE [LARGE SCALE GENOMIC DNA]</scope>
    <source>
        <strain evidence="3 4">EPI-7</strain>
    </source>
</reference>
<feature type="transmembrane region" description="Helical" evidence="1">
    <location>
        <begin position="12"/>
        <end position="32"/>
    </location>
</feature>
<gene>
    <name evidence="3" type="ORF">EK0264_16825</name>
</gene>
<dbReference type="AlphaFoldDB" id="A0A7L4YRM2"/>
<evidence type="ECO:0000313" key="4">
    <source>
        <dbReference type="Proteomes" id="UP000463857"/>
    </source>
</evidence>
<accession>A0A7L4YRM2</accession>
<keyword evidence="1" id="KW-1133">Transmembrane helix</keyword>
<evidence type="ECO:0000313" key="3">
    <source>
        <dbReference type="EMBL" id="QHC01780.1"/>
    </source>
</evidence>
<name>A0A7L4YRM2_9ACTN</name>
<protein>
    <recommendedName>
        <fullName evidence="2">Low molecular weight protein antigen 6 PH domain-containing protein</fullName>
    </recommendedName>
</protein>
<dbReference type="KEGG" id="eke:EK0264_16825"/>
<keyword evidence="1" id="KW-0472">Membrane</keyword>
<feature type="domain" description="Low molecular weight protein antigen 6 PH" evidence="2">
    <location>
        <begin position="57"/>
        <end position="116"/>
    </location>
</feature>
<dbReference type="Proteomes" id="UP000463857">
    <property type="component" value="Chromosome"/>
</dbReference>
<dbReference type="InParanoid" id="A0A7L4YRM2"/>
<dbReference type="OrthoDB" id="5194605at2"/>
<dbReference type="Pfam" id="PF10756">
    <property type="entry name" value="bPH_6"/>
    <property type="match status" value="1"/>
</dbReference>
<evidence type="ECO:0000259" key="2">
    <source>
        <dbReference type="Pfam" id="PF10756"/>
    </source>
</evidence>
<dbReference type="EMBL" id="CP047156">
    <property type="protein sequence ID" value="QHC01780.1"/>
    <property type="molecule type" value="Genomic_DNA"/>
</dbReference>
<dbReference type="InterPro" id="IPR019692">
    <property type="entry name" value="CFP-6_PH"/>
</dbReference>
<organism evidence="3 4">
    <name type="scientific">Epidermidibacterium keratini</name>
    <dbReference type="NCBI Taxonomy" id="1891644"/>
    <lineage>
        <taxon>Bacteria</taxon>
        <taxon>Bacillati</taxon>
        <taxon>Actinomycetota</taxon>
        <taxon>Actinomycetes</taxon>
        <taxon>Sporichthyales</taxon>
        <taxon>Sporichthyaceae</taxon>
        <taxon>Epidermidibacterium</taxon>
    </lineage>
</organism>
<evidence type="ECO:0000256" key="1">
    <source>
        <dbReference type="SAM" id="Phobius"/>
    </source>
</evidence>
<keyword evidence="4" id="KW-1185">Reference proteome</keyword>